<gene>
    <name evidence="2" type="ORF">WAT24_05670</name>
</gene>
<dbReference type="Pfam" id="PF11776">
    <property type="entry name" value="RcnB"/>
    <property type="match status" value="1"/>
</dbReference>
<organism evidence="2 3">
    <name type="scientific">Fulvimonas yonginensis</name>
    <dbReference type="NCBI Taxonomy" id="1495200"/>
    <lineage>
        <taxon>Bacteria</taxon>
        <taxon>Pseudomonadati</taxon>
        <taxon>Pseudomonadota</taxon>
        <taxon>Gammaproteobacteria</taxon>
        <taxon>Lysobacterales</taxon>
        <taxon>Rhodanobacteraceae</taxon>
        <taxon>Fulvimonas</taxon>
    </lineage>
</organism>
<dbReference type="InterPro" id="IPR024572">
    <property type="entry name" value="RcnB"/>
</dbReference>
<proteinExistence type="predicted"/>
<accession>A0ABU8JAC2</accession>
<dbReference type="EMBL" id="JBBBNY010000002">
    <property type="protein sequence ID" value="MEI7036245.1"/>
    <property type="molecule type" value="Genomic_DNA"/>
</dbReference>
<evidence type="ECO:0000313" key="3">
    <source>
        <dbReference type="Proteomes" id="UP001381174"/>
    </source>
</evidence>
<sequence>MKILLSTLLALPLLAASGMALAHQDHGHGHGHGPKHDGYHDQGWHGRGHRWERGHRYDGPIVVVRDYEEYHLRPPPRGYHWVRDDDDNYVLVAIATGIILDYVLN</sequence>
<evidence type="ECO:0000313" key="2">
    <source>
        <dbReference type="EMBL" id="MEI7036245.1"/>
    </source>
</evidence>
<protein>
    <submittedName>
        <fullName evidence="2">RcnB family protein</fullName>
    </submittedName>
</protein>
<dbReference type="RefSeq" id="WP_336806848.1">
    <property type="nucleotide sequence ID" value="NZ_JBBBNY010000002.1"/>
</dbReference>
<keyword evidence="1" id="KW-0732">Signal</keyword>
<keyword evidence="3" id="KW-1185">Reference proteome</keyword>
<dbReference type="Proteomes" id="UP001381174">
    <property type="component" value="Unassembled WGS sequence"/>
</dbReference>
<feature type="signal peptide" evidence="1">
    <location>
        <begin position="1"/>
        <end position="22"/>
    </location>
</feature>
<dbReference type="Gene3D" id="3.10.450.160">
    <property type="entry name" value="inner membrane protein cigr"/>
    <property type="match status" value="1"/>
</dbReference>
<evidence type="ECO:0000256" key="1">
    <source>
        <dbReference type="SAM" id="SignalP"/>
    </source>
</evidence>
<feature type="chain" id="PRO_5045058540" evidence="1">
    <location>
        <begin position="23"/>
        <end position="105"/>
    </location>
</feature>
<comment type="caution">
    <text evidence="2">The sequence shown here is derived from an EMBL/GenBank/DDBJ whole genome shotgun (WGS) entry which is preliminary data.</text>
</comment>
<reference evidence="2 3" key="1">
    <citation type="journal article" date="2014" name="Int. J. Syst. Evol. Microbiol.">
        <title>Fulvimonas yonginensis sp. nov., isolated from greenhouse soil, and emended description of the genus Fulvimonas.</title>
        <authorList>
            <person name="Ahn J.H."/>
            <person name="Kim S.J."/>
            <person name="Weon H.Y."/>
            <person name="Hong S.B."/>
            <person name="Seok S.J."/>
            <person name="Kwon S.W."/>
        </authorList>
    </citation>
    <scope>NUCLEOTIDE SEQUENCE [LARGE SCALE GENOMIC DNA]</scope>
    <source>
        <strain evidence="2 3">KACC 16952</strain>
    </source>
</reference>
<name>A0ABU8JAC2_9GAMM</name>